<proteinExistence type="predicted"/>
<dbReference type="Proteomes" id="UP001064489">
    <property type="component" value="Chromosome 6"/>
</dbReference>
<dbReference type="EMBL" id="JAJSOW010000004">
    <property type="protein sequence ID" value="KAI9190961.1"/>
    <property type="molecule type" value="Genomic_DNA"/>
</dbReference>
<name>A0AAD5J8Y6_ACENE</name>
<protein>
    <submittedName>
        <fullName evidence="1">Uncharacterized protein</fullName>
    </submittedName>
</protein>
<sequence>MVSLYNVNSTIETAFKCAQAMLYLIKGILKLKIHTLSMCTHNWNSNPMMDKKATPARPRSAELDADLVTALVRWRPNEKTKRWQMLRKGQRARLGWSLMA</sequence>
<dbReference type="AlphaFoldDB" id="A0AAD5J8Y6"/>
<reference evidence="1" key="2">
    <citation type="submission" date="2023-02" db="EMBL/GenBank/DDBJ databases">
        <authorList>
            <person name="Swenson N.G."/>
            <person name="Wegrzyn J.L."/>
            <person name="Mcevoy S.L."/>
        </authorList>
    </citation>
    <scope>NUCLEOTIDE SEQUENCE</scope>
    <source>
        <strain evidence="1">91603</strain>
        <tissue evidence="1">Leaf</tissue>
    </source>
</reference>
<evidence type="ECO:0000313" key="2">
    <source>
        <dbReference type="Proteomes" id="UP001064489"/>
    </source>
</evidence>
<evidence type="ECO:0000313" key="1">
    <source>
        <dbReference type="EMBL" id="KAI9190961.1"/>
    </source>
</evidence>
<keyword evidence="2" id="KW-1185">Reference proteome</keyword>
<organism evidence="1 2">
    <name type="scientific">Acer negundo</name>
    <name type="common">Box elder</name>
    <dbReference type="NCBI Taxonomy" id="4023"/>
    <lineage>
        <taxon>Eukaryota</taxon>
        <taxon>Viridiplantae</taxon>
        <taxon>Streptophyta</taxon>
        <taxon>Embryophyta</taxon>
        <taxon>Tracheophyta</taxon>
        <taxon>Spermatophyta</taxon>
        <taxon>Magnoliopsida</taxon>
        <taxon>eudicotyledons</taxon>
        <taxon>Gunneridae</taxon>
        <taxon>Pentapetalae</taxon>
        <taxon>rosids</taxon>
        <taxon>malvids</taxon>
        <taxon>Sapindales</taxon>
        <taxon>Sapindaceae</taxon>
        <taxon>Hippocastanoideae</taxon>
        <taxon>Acereae</taxon>
        <taxon>Acer</taxon>
    </lineage>
</organism>
<gene>
    <name evidence="1" type="ORF">LWI28_001456</name>
</gene>
<accession>A0AAD5J8Y6</accession>
<reference evidence="1" key="1">
    <citation type="journal article" date="2022" name="Plant J.">
        <title>Strategies of tolerance reflected in two North American maple genomes.</title>
        <authorList>
            <person name="McEvoy S.L."/>
            <person name="Sezen U.U."/>
            <person name="Trouern-Trend A."/>
            <person name="McMahon S.M."/>
            <person name="Schaberg P.G."/>
            <person name="Yang J."/>
            <person name="Wegrzyn J.L."/>
            <person name="Swenson N.G."/>
        </authorList>
    </citation>
    <scope>NUCLEOTIDE SEQUENCE</scope>
    <source>
        <strain evidence="1">91603</strain>
    </source>
</reference>
<comment type="caution">
    <text evidence="1">The sequence shown here is derived from an EMBL/GenBank/DDBJ whole genome shotgun (WGS) entry which is preliminary data.</text>
</comment>